<gene>
    <name evidence="1" type="ORF">DPMN_134912</name>
</gene>
<dbReference type="Proteomes" id="UP000828390">
    <property type="component" value="Unassembled WGS sequence"/>
</dbReference>
<protein>
    <submittedName>
        <fullName evidence="1">Uncharacterized protein</fullName>
    </submittedName>
</protein>
<name>A0A9D4FWI8_DREPO</name>
<accession>A0A9D4FWI8</accession>
<dbReference type="EMBL" id="JAIWYP010000006">
    <property type="protein sequence ID" value="KAH3806589.1"/>
    <property type="molecule type" value="Genomic_DNA"/>
</dbReference>
<evidence type="ECO:0000313" key="2">
    <source>
        <dbReference type="Proteomes" id="UP000828390"/>
    </source>
</evidence>
<reference evidence="1" key="1">
    <citation type="journal article" date="2019" name="bioRxiv">
        <title>The Genome of the Zebra Mussel, Dreissena polymorpha: A Resource for Invasive Species Research.</title>
        <authorList>
            <person name="McCartney M.A."/>
            <person name="Auch B."/>
            <person name="Kono T."/>
            <person name="Mallez S."/>
            <person name="Zhang Y."/>
            <person name="Obille A."/>
            <person name="Becker A."/>
            <person name="Abrahante J.E."/>
            <person name="Garbe J."/>
            <person name="Badalamenti J.P."/>
            <person name="Herman A."/>
            <person name="Mangelson H."/>
            <person name="Liachko I."/>
            <person name="Sullivan S."/>
            <person name="Sone E.D."/>
            <person name="Koren S."/>
            <person name="Silverstein K.A.T."/>
            <person name="Beckman K.B."/>
            <person name="Gohl D.M."/>
        </authorList>
    </citation>
    <scope>NUCLEOTIDE SEQUENCE</scope>
    <source>
        <strain evidence="1">Duluth1</strain>
        <tissue evidence="1">Whole animal</tissue>
    </source>
</reference>
<dbReference type="InterPro" id="IPR010921">
    <property type="entry name" value="Trp_repressor/repl_initiator"/>
</dbReference>
<keyword evidence="2" id="KW-1185">Reference proteome</keyword>
<comment type="caution">
    <text evidence="1">The sequence shown here is derived from an EMBL/GenBank/DDBJ whole genome shotgun (WGS) entry which is preliminary data.</text>
</comment>
<evidence type="ECO:0000313" key="1">
    <source>
        <dbReference type="EMBL" id="KAH3806589.1"/>
    </source>
</evidence>
<organism evidence="1 2">
    <name type="scientific">Dreissena polymorpha</name>
    <name type="common">Zebra mussel</name>
    <name type="synonym">Mytilus polymorpha</name>
    <dbReference type="NCBI Taxonomy" id="45954"/>
    <lineage>
        <taxon>Eukaryota</taxon>
        <taxon>Metazoa</taxon>
        <taxon>Spiralia</taxon>
        <taxon>Lophotrochozoa</taxon>
        <taxon>Mollusca</taxon>
        <taxon>Bivalvia</taxon>
        <taxon>Autobranchia</taxon>
        <taxon>Heteroconchia</taxon>
        <taxon>Euheterodonta</taxon>
        <taxon>Imparidentia</taxon>
        <taxon>Neoheterodontei</taxon>
        <taxon>Myida</taxon>
        <taxon>Dreissenoidea</taxon>
        <taxon>Dreissenidae</taxon>
        <taxon>Dreissena</taxon>
    </lineage>
</organism>
<sequence>MSITFVHTVPVGDDTRSLNADFVVEDCLVQNSEGKVTTSSTAVRGHNKAYSMEVKQEVLRYAEIHGVQQASRINKIPKSTLGSWKTMNFDEKQLSKLGDLERTGRFCLMGWLLKLIE</sequence>
<proteinExistence type="predicted"/>
<dbReference type="SUPFAM" id="SSF48295">
    <property type="entry name" value="TrpR-like"/>
    <property type="match status" value="1"/>
</dbReference>
<dbReference type="GO" id="GO:0043565">
    <property type="term" value="F:sequence-specific DNA binding"/>
    <property type="evidence" value="ECO:0007669"/>
    <property type="project" value="InterPro"/>
</dbReference>
<dbReference type="AlphaFoldDB" id="A0A9D4FWI8"/>
<reference evidence="1" key="2">
    <citation type="submission" date="2020-11" db="EMBL/GenBank/DDBJ databases">
        <authorList>
            <person name="McCartney M.A."/>
            <person name="Auch B."/>
            <person name="Kono T."/>
            <person name="Mallez S."/>
            <person name="Becker A."/>
            <person name="Gohl D.M."/>
            <person name="Silverstein K.A.T."/>
            <person name="Koren S."/>
            <person name="Bechman K.B."/>
            <person name="Herman A."/>
            <person name="Abrahante J.E."/>
            <person name="Garbe J."/>
        </authorList>
    </citation>
    <scope>NUCLEOTIDE SEQUENCE</scope>
    <source>
        <strain evidence="1">Duluth1</strain>
        <tissue evidence="1">Whole animal</tissue>
    </source>
</reference>